<evidence type="ECO:0000313" key="3">
    <source>
        <dbReference type="Proteomes" id="UP000479000"/>
    </source>
</evidence>
<keyword evidence="3" id="KW-1185">Reference proteome</keyword>
<proteinExistence type="predicted"/>
<feature type="region of interest" description="Disordered" evidence="1">
    <location>
        <begin position="1"/>
        <end position="28"/>
    </location>
</feature>
<dbReference type="AlphaFoldDB" id="A0A6H5HDB7"/>
<feature type="non-terminal residue" evidence="2">
    <location>
        <position position="1"/>
    </location>
</feature>
<gene>
    <name evidence="2" type="ORF">NTEN_LOCUS20311</name>
</gene>
<evidence type="ECO:0000256" key="1">
    <source>
        <dbReference type="SAM" id="MobiDB-lite"/>
    </source>
</evidence>
<protein>
    <submittedName>
        <fullName evidence="2">Uncharacterized protein</fullName>
    </submittedName>
</protein>
<dbReference type="EMBL" id="CADCXU010029822">
    <property type="protein sequence ID" value="CAB0015978.1"/>
    <property type="molecule type" value="Genomic_DNA"/>
</dbReference>
<accession>A0A6H5HDB7</accession>
<reference evidence="2 3" key="1">
    <citation type="submission" date="2020-02" db="EMBL/GenBank/DDBJ databases">
        <authorList>
            <person name="Ferguson B K."/>
        </authorList>
    </citation>
    <scope>NUCLEOTIDE SEQUENCE [LARGE SCALE GENOMIC DNA]</scope>
</reference>
<evidence type="ECO:0000313" key="2">
    <source>
        <dbReference type="EMBL" id="CAB0015978.1"/>
    </source>
</evidence>
<dbReference type="Proteomes" id="UP000479000">
    <property type="component" value="Unassembled WGS sequence"/>
</dbReference>
<sequence>LCSKSTNRRGKGESGDTSGPKGMKRDEVDAVVELLAGDECQKKTKKKTRHRIDTAPDAAVQLCRHYPHPPPSWPFSYSSQFPPISLHRFSFYHVFLTSSLSSPAPTPVEPLDLFVPTSRSVTDKSRKGHLKFNDRRESEDLLEGEQLIAKLQLSILIGDKAAGSLWAGLTQPTNESIVGVSLRTVAAQLPLYTQQISFPYPLAIRISRTVQLTPIFSFSVTLTLQRQLSSVRSSQYVEGMQERGGPGTDRRLIPGTSQVCSHGNLADLLDLVTLSVTFRLYIDVALETSPYSELFNPSTPSTT</sequence>
<organism evidence="2 3">
    <name type="scientific">Nesidiocoris tenuis</name>
    <dbReference type="NCBI Taxonomy" id="355587"/>
    <lineage>
        <taxon>Eukaryota</taxon>
        <taxon>Metazoa</taxon>
        <taxon>Ecdysozoa</taxon>
        <taxon>Arthropoda</taxon>
        <taxon>Hexapoda</taxon>
        <taxon>Insecta</taxon>
        <taxon>Pterygota</taxon>
        <taxon>Neoptera</taxon>
        <taxon>Paraneoptera</taxon>
        <taxon>Hemiptera</taxon>
        <taxon>Heteroptera</taxon>
        <taxon>Panheteroptera</taxon>
        <taxon>Cimicomorpha</taxon>
        <taxon>Miridae</taxon>
        <taxon>Dicyphina</taxon>
        <taxon>Nesidiocoris</taxon>
    </lineage>
</organism>
<name>A0A6H5HDB7_9HEMI</name>